<evidence type="ECO:0000313" key="2">
    <source>
        <dbReference type="EMBL" id="SHO54989.1"/>
    </source>
</evidence>
<dbReference type="Gene3D" id="3.30.70.100">
    <property type="match status" value="1"/>
</dbReference>
<proteinExistence type="predicted"/>
<reference evidence="3" key="1">
    <citation type="submission" date="2016-12" db="EMBL/GenBank/DDBJ databases">
        <authorList>
            <person name="Rodrigo-Torres L."/>
            <person name="Arahal R.D."/>
            <person name="Lucena T."/>
        </authorList>
    </citation>
    <scope>NUCLEOTIDE SEQUENCE [LARGE SCALE GENOMIC DNA]</scope>
</reference>
<evidence type="ECO:0000313" key="3">
    <source>
        <dbReference type="Proteomes" id="UP000184600"/>
    </source>
</evidence>
<name>A0A1M7YQV4_9VIBR</name>
<dbReference type="PROSITE" id="PS51725">
    <property type="entry name" value="ABM"/>
    <property type="match status" value="1"/>
</dbReference>
<keyword evidence="2" id="KW-0503">Monooxygenase</keyword>
<feature type="domain" description="ABM" evidence="1">
    <location>
        <begin position="20"/>
        <end position="109"/>
    </location>
</feature>
<dbReference type="GO" id="GO:0004497">
    <property type="term" value="F:monooxygenase activity"/>
    <property type="evidence" value="ECO:0007669"/>
    <property type="project" value="UniProtKB-KW"/>
</dbReference>
<dbReference type="RefSeq" id="WP_073579894.1">
    <property type="nucleotide sequence ID" value="NZ_AP024898.1"/>
</dbReference>
<sequence>MSSEVILYPNNLNPASSGCLGIKGYILVPPADLEVVRKELVHHQRLTHQEPGCLVFEVTESESEPGRFDVYEVFVDQAAFDAHQARMKSSRWGAVSVHIERHYQILSENF</sequence>
<dbReference type="InterPro" id="IPR007138">
    <property type="entry name" value="ABM_dom"/>
</dbReference>
<dbReference type="AlphaFoldDB" id="A0A1M7YQV4"/>
<keyword evidence="2" id="KW-0560">Oxidoreductase</keyword>
<accession>A0A1M7YQV4</accession>
<dbReference type="Proteomes" id="UP000184600">
    <property type="component" value="Unassembled WGS sequence"/>
</dbReference>
<evidence type="ECO:0000259" key="1">
    <source>
        <dbReference type="PROSITE" id="PS51725"/>
    </source>
</evidence>
<dbReference type="SUPFAM" id="SSF54909">
    <property type="entry name" value="Dimeric alpha+beta barrel"/>
    <property type="match status" value="1"/>
</dbReference>
<dbReference type="STRING" id="1117707.VQ7734_00708"/>
<gene>
    <name evidence="2" type="ORF">VQ7734_00708</name>
</gene>
<dbReference type="OrthoDB" id="9812192at2"/>
<dbReference type="EMBL" id="FRFG01000010">
    <property type="protein sequence ID" value="SHO54989.1"/>
    <property type="molecule type" value="Genomic_DNA"/>
</dbReference>
<protein>
    <submittedName>
        <fullName evidence="2">Antibiotic biosynthesis monooxygenase</fullName>
    </submittedName>
</protein>
<dbReference type="Pfam" id="PF03992">
    <property type="entry name" value="ABM"/>
    <property type="match status" value="1"/>
</dbReference>
<organism evidence="2 3">
    <name type="scientific">Vibrio quintilis</name>
    <dbReference type="NCBI Taxonomy" id="1117707"/>
    <lineage>
        <taxon>Bacteria</taxon>
        <taxon>Pseudomonadati</taxon>
        <taxon>Pseudomonadota</taxon>
        <taxon>Gammaproteobacteria</taxon>
        <taxon>Vibrionales</taxon>
        <taxon>Vibrionaceae</taxon>
        <taxon>Vibrio</taxon>
    </lineage>
</organism>
<keyword evidence="3" id="KW-1185">Reference proteome</keyword>
<dbReference type="InterPro" id="IPR011008">
    <property type="entry name" value="Dimeric_a/b-barrel"/>
</dbReference>